<dbReference type="InterPro" id="IPR029063">
    <property type="entry name" value="SAM-dependent_MTases_sf"/>
</dbReference>
<reference evidence="1 2" key="1">
    <citation type="submission" date="2020-08" db="EMBL/GenBank/DDBJ databases">
        <title>Sequencing the genomes of 1000 actinobacteria strains.</title>
        <authorList>
            <person name="Klenk H.-P."/>
        </authorList>
    </citation>
    <scope>NUCLEOTIDE SEQUENCE [LARGE SCALE GENOMIC DNA]</scope>
    <source>
        <strain evidence="1 2">DSM 43023</strain>
    </source>
</reference>
<keyword evidence="1" id="KW-0489">Methyltransferase</keyword>
<dbReference type="Proteomes" id="UP000534286">
    <property type="component" value="Unassembled WGS sequence"/>
</dbReference>
<dbReference type="EMBL" id="JACHJU010000008">
    <property type="protein sequence ID" value="MBB4944301.1"/>
    <property type="molecule type" value="Genomic_DNA"/>
</dbReference>
<dbReference type="GO" id="GO:0032259">
    <property type="term" value="P:methylation"/>
    <property type="evidence" value="ECO:0007669"/>
    <property type="project" value="UniProtKB-KW"/>
</dbReference>
<dbReference type="AlphaFoldDB" id="A0A7W7S5K3"/>
<accession>A0A7W7S5K3</accession>
<sequence>MTDRASAALEATGYGNRVRVILADAEHGVPNLGLFDAIIVTVGAWDIPPTWLNQLAKNGVIVVPLRMNGVTRSIAFQVEADHLVSTSAEVCGFVAMQGDGQHTDRIFRLPDADGHHIELQFDDGAPDNPSLLDAALATGRTEVWSGITIQNGVSFADLHLWFAGFLPGFCRVAAEEGTELARERGTWFPYAAVRGDSFAYLAVRRIGAGVEFGARAYGAHGEDAATAMVEQIQAWDRRARSGPAPTIAFWPTGTTPQIPDRAAVLAKTHGLVTISWPATS</sequence>
<dbReference type="SUPFAM" id="SSF53335">
    <property type="entry name" value="S-adenosyl-L-methionine-dependent methyltransferases"/>
    <property type="match status" value="1"/>
</dbReference>
<protein>
    <submittedName>
        <fullName evidence="1">Methyltransferase of FxLD system</fullName>
    </submittedName>
</protein>
<evidence type="ECO:0000313" key="1">
    <source>
        <dbReference type="EMBL" id="MBB4944301.1"/>
    </source>
</evidence>
<dbReference type="Gene3D" id="3.40.50.150">
    <property type="entry name" value="Vaccinia Virus protein VP39"/>
    <property type="match status" value="1"/>
</dbReference>
<evidence type="ECO:0000313" key="2">
    <source>
        <dbReference type="Proteomes" id="UP000534286"/>
    </source>
</evidence>
<gene>
    <name evidence="1" type="ORF">FHR32_008707</name>
</gene>
<proteinExistence type="predicted"/>
<comment type="caution">
    <text evidence="1">The sequence shown here is derived from an EMBL/GenBank/DDBJ whole genome shotgun (WGS) entry which is preliminary data.</text>
</comment>
<dbReference type="Pfam" id="PF01135">
    <property type="entry name" value="PCMT"/>
    <property type="match status" value="1"/>
</dbReference>
<keyword evidence="2" id="KW-1185">Reference proteome</keyword>
<keyword evidence="1" id="KW-0808">Transferase</keyword>
<dbReference type="GO" id="GO:0008168">
    <property type="term" value="F:methyltransferase activity"/>
    <property type="evidence" value="ECO:0007669"/>
    <property type="project" value="UniProtKB-KW"/>
</dbReference>
<organism evidence="1 2">
    <name type="scientific">Streptosporangium album</name>
    <dbReference type="NCBI Taxonomy" id="47479"/>
    <lineage>
        <taxon>Bacteria</taxon>
        <taxon>Bacillati</taxon>
        <taxon>Actinomycetota</taxon>
        <taxon>Actinomycetes</taxon>
        <taxon>Streptosporangiales</taxon>
        <taxon>Streptosporangiaceae</taxon>
        <taxon>Streptosporangium</taxon>
    </lineage>
</organism>
<name>A0A7W7S5K3_9ACTN</name>